<proteinExistence type="predicted"/>
<gene>
    <name evidence="1" type="ORF">Patl1_13315</name>
</gene>
<name>A0ACC1ASF0_9ROSI</name>
<sequence length="56" mass="6565">MSFPIQVFTTHHWMVRIYKLKPSKNRIRGKTKKSKTKSSSTTSSKRSVVSKKNPWN</sequence>
<dbReference type="EMBL" id="CM047904">
    <property type="protein sequence ID" value="KAJ0089572.1"/>
    <property type="molecule type" value="Genomic_DNA"/>
</dbReference>
<evidence type="ECO:0000313" key="1">
    <source>
        <dbReference type="EMBL" id="KAJ0089572.1"/>
    </source>
</evidence>
<organism evidence="1 2">
    <name type="scientific">Pistacia atlantica</name>
    <dbReference type="NCBI Taxonomy" id="434234"/>
    <lineage>
        <taxon>Eukaryota</taxon>
        <taxon>Viridiplantae</taxon>
        <taxon>Streptophyta</taxon>
        <taxon>Embryophyta</taxon>
        <taxon>Tracheophyta</taxon>
        <taxon>Spermatophyta</taxon>
        <taxon>Magnoliopsida</taxon>
        <taxon>eudicotyledons</taxon>
        <taxon>Gunneridae</taxon>
        <taxon>Pentapetalae</taxon>
        <taxon>rosids</taxon>
        <taxon>malvids</taxon>
        <taxon>Sapindales</taxon>
        <taxon>Anacardiaceae</taxon>
        <taxon>Pistacia</taxon>
    </lineage>
</organism>
<reference evidence="2" key="1">
    <citation type="journal article" date="2023" name="G3 (Bethesda)">
        <title>Genome assembly and association tests identify interacting loci associated with vigor, precocity, and sex in interspecific pistachio rootstocks.</title>
        <authorList>
            <person name="Palmer W."/>
            <person name="Jacygrad E."/>
            <person name="Sagayaradj S."/>
            <person name="Cavanaugh K."/>
            <person name="Han R."/>
            <person name="Bertier L."/>
            <person name="Beede B."/>
            <person name="Kafkas S."/>
            <person name="Golino D."/>
            <person name="Preece J."/>
            <person name="Michelmore R."/>
        </authorList>
    </citation>
    <scope>NUCLEOTIDE SEQUENCE [LARGE SCALE GENOMIC DNA]</scope>
</reference>
<comment type="caution">
    <text evidence="1">The sequence shown here is derived from an EMBL/GenBank/DDBJ whole genome shotgun (WGS) entry which is preliminary data.</text>
</comment>
<dbReference type="Proteomes" id="UP001164250">
    <property type="component" value="Chromosome 8"/>
</dbReference>
<protein>
    <submittedName>
        <fullName evidence="1">Uncharacterized protein</fullName>
    </submittedName>
</protein>
<accession>A0ACC1ASF0</accession>
<evidence type="ECO:0000313" key="2">
    <source>
        <dbReference type="Proteomes" id="UP001164250"/>
    </source>
</evidence>
<keyword evidence="2" id="KW-1185">Reference proteome</keyword>